<sequence length="354" mass="39344">MGNGRGQSSRALRINLALQGGGSHGAFTWGVLDRLLDEDWLSIDSITGTSAGAMNAAVLADGYLRDGRTGAKAALGQFWQRVSHGARYSPIRRTPFDVLTGNWSLSQSPGYFMFDLLSRVFSPYQVNPSNINPLRAILEDSIDFGQLRQAPVKLFITATNVRTGLPRVFRNAEISADALLASACLPLMHQTVEIDGEGYWDGGFSGNPLLTPVIRESEARDILLVQINPIDRPGIPRSAHDILNRMNEISFNSSLKKELRVVAMLRRMLAEEEPRPHPGWIDQWADTRLHRISSPRLIEFGASSKLNAEWDFLRMLHEEGRRSADGFLAEHADDLGNRSTFPLDILLDTILEQT</sequence>
<dbReference type="SUPFAM" id="SSF52151">
    <property type="entry name" value="FabD/lysophospholipase-like"/>
    <property type="match status" value="1"/>
</dbReference>
<reference evidence="6 7" key="1">
    <citation type="submission" date="2019-03" db="EMBL/GenBank/DDBJ databases">
        <title>Draft genome of Massilia hortus sp. nov., a novel bacterial species of the Oxalobacteraceae family.</title>
        <authorList>
            <person name="Peta V."/>
            <person name="Raths R."/>
            <person name="Bucking H."/>
        </authorList>
    </citation>
    <scope>NUCLEOTIDE SEQUENCE [LARGE SCALE GENOMIC DNA]</scope>
    <source>
        <strain evidence="6 7">ONC3</strain>
    </source>
</reference>
<dbReference type="PANTHER" id="PTHR14226">
    <property type="entry name" value="NEUROPATHY TARGET ESTERASE/SWISS CHEESE D.MELANOGASTER"/>
    <property type="match status" value="1"/>
</dbReference>
<dbReference type="AlphaFoldDB" id="A0A4Y9T617"/>
<keyword evidence="3 4" id="KW-0443">Lipid metabolism</keyword>
<feature type="short sequence motif" description="GXSXG" evidence="4">
    <location>
        <begin position="48"/>
        <end position="52"/>
    </location>
</feature>
<dbReference type="GO" id="GO:0016787">
    <property type="term" value="F:hydrolase activity"/>
    <property type="evidence" value="ECO:0007669"/>
    <property type="project" value="UniProtKB-UniRule"/>
</dbReference>
<dbReference type="PROSITE" id="PS51635">
    <property type="entry name" value="PNPLA"/>
    <property type="match status" value="1"/>
</dbReference>
<evidence type="ECO:0000313" key="6">
    <source>
        <dbReference type="EMBL" id="TFW32548.1"/>
    </source>
</evidence>
<feature type="short sequence motif" description="GXGXXG" evidence="4">
    <location>
        <begin position="20"/>
        <end position="25"/>
    </location>
</feature>
<accession>A0A4Y9T617</accession>
<dbReference type="InterPro" id="IPR002641">
    <property type="entry name" value="PNPLA_dom"/>
</dbReference>
<dbReference type="GO" id="GO:0016042">
    <property type="term" value="P:lipid catabolic process"/>
    <property type="evidence" value="ECO:0007669"/>
    <property type="project" value="UniProtKB-UniRule"/>
</dbReference>
<comment type="caution">
    <text evidence="6">The sequence shown here is derived from an EMBL/GenBank/DDBJ whole genome shotgun (WGS) entry which is preliminary data.</text>
</comment>
<dbReference type="PANTHER" id="PTHR14226:SF78">
    <property type="entry name" value="SLR0060 PROTEIN"/>
    <property type="match status" value="1"/>
</dbReference>
<organism evidence="6 7">
    <name type="scientific">Massilia horti</name>
    <dbReference type="NCBI Taxonomy" id="2562153"/>
    <lineage>
        <taxon>Bacteria</taxon>
        <taxon>Pseudomonadati</taxon>
        <taxon>Pseudomonadota</taxon>
        <taxon>Betaproteobacteria</taxon>
        <taxon>Burkholderiales</taxon>
        <taxon>Oxalobacteraceae</taxon>
        <taxon>Telluria group</taxon>
        <taxon>Massilia</taxon>
    </lineage>
</organism>
<evidence type="ECO:0000313" key="7">
    <source>
        <dbReference type="Proteomes" id="UP000297258"/>
    </source>
</evidence>
<evidence type="ECO:0000256" key="3">
    <source>
        <dbReference type="ARBA" id="ARBA00023098"/>
    </source>
</evidence>
<dbReference type="Pfam" id="PF01734">
    <property type="entry name" value="Patatin"/>
    <property type="match status" value="1"/>
</dbReference>
<keyword evidence="7" id="KW-1185">Reference proteome</keyword>
<dbReference type="InterPro" id="IPR016035">
    <property type="entry name" value="Acyl_Trfase/lysoPLipase"/>
</dbReference>
<gene>
    <name evidence="6" type="ORF">E4O92_09505</name>
</gene>
<feature type="active site" description="Nucleophile" evidence="4">
    <location>
        <position position="50"/>
    </location>
</feature>
<name>A0A4Y9T617_9BURK</name>
<dbReference type="EMBL" id="SPUM01000055">
    <property type="protein sequence ID" value="TFW32548.1"/>
    <property type="molecule type" value="Genomic_DNA"/>
</dbReference>
<feature type="domain" description="PNPLA" evidence="5">
    <location>
        <begin position="16"/>
        <end position="214"/>
    </location>
</feature>
<feature type="short sequence motif" description="DGA/G" evidence="4">
    <location>
        <begin position="201"/>
        <end position="203"/>
    </location>
</feature>
<keyword evidence="1 4" id="KW-0378">Hydrolase</keyword>
<evidence type="ECO:0000259" key="5">
    <source>
        <dbReference type="PROSITE" id="PS51635"/>
    </source>
</evidence>
<dbReference type="Gene3D" id="3.40.1090.10">
    <property type="entry name" value="Cytosolic phospholipase A2 catalytic domain"/>
    <property type="match status" value="2"/>
</dbReference>
<proteinExistence type="predicted"/>
<dbReference type="OrthoDB" id="9770965at2"/>
<dbReference type="Proteomes" id="UP000297258">
    <property type="component" value="Unassembled WGS sequence"/>
</dbReference>
<protein>
    <submittedName>
        <fullName evidence="6">Patatin-like phospholipase family protein</fullName>
    </submittedName>
</protein>
<evidence type="ECO:0000256" key="4">
    <source>
        <dbReference type="PROSITE-ProRule" id="PRU01161"/>
    </source>
</evidence>
<dbReference type="InterPro" id="IPR050301">
    <property type="entry name" value="NTE"/>
</dbReference>
<evidence type="ECO:0000256" key="1">
    <source>
        <dbReference type="ARBA" id="ARBA00022801"/>
    </source>
</evidence>
<evidence type="ECO:0000256" key="2">
    <source>
        <dbReference type="ARBA" id="ARBA00022963"/>
    </source>
</evidence>
<feature type="active site" description="Proton acceptor" evidence="4">
    <location>
        <position position="201"/>
    </location>
</feature>
<keyword evidence="2 4" id="KW-0442">Lipid degradation</keyword>